<reference evidence="2" key="1">
    <citation type="submission" date="2023-06" db="EMBL/GenBank/DDBJ databases">
        <authorList>
            <consortium name="Lawrence Berkeley National Laboratory"/>
            <person name="Ahrendt S."/>
            <person name="Sahu N."/>
            <person name="Indic B."/>
            <person name="Wong-Bajracharya J."/>
            <person name="Merenyi Z."/>
            <person name="Ke H.-M."/>
            <person name="Monk M."/>
            <person name="Kocsube S."/>
            <person name="Drula E."/>
            <person name="Lipzen A."/>
            <person name="Balint B."/>
            <person name="Henrissat B."/>
            <person name="Andreopoulos B."/>
            <person name="Martin F.M."/>
            <person name="Harder C.B."/>
            <person name="Rigling D."/>
            <person name="Ford K.L."/>
            <person name="Foster G.D."/>
            <person name="Pangilinan J."/>
            <person name="Papanicolaou A."/>
            <person name="Barry K."/>
            <person name="LaButti K."/>
            <person name="Viragh M."/>
            <person name="Koriabine M."/>
            <person name="Yan M."/>
            <person name="Riley R."/>
            <person name="Champramary S."/>
            <person name="Plett K.L."/>
            <person name="Tsai I.J."/>
            <person name="Slot J."/>
            <person name="Sipos G."/>
            <person name="Plett J."/>
            <person name="Nagy L.G."/>
            <person name="Grigoriev I.V."/>
        </authorList>
    </citation>
    <scope>NUCLEOTIDE SEQUENCE</scope>
    <source>
        <strain evidence="2">ICMP 16352</strain>
    </source>
</reference>
<dbReference type="Proteomes" id="UP001175227">
    <property type="component" value="Unassembled WGS sequence"/>
</dbReference>
<evidence type="ECO:0000313" key="2">
    <source>
        <dbReference type="EMBL" id="KAK0488547.1"/>
    </source>
</evidence>
<organism evidence="2 3">
    <name type="scientific">Armillaria novae-zelandiae</name>
    <dbReference type="NCBI Taxonomy" id="153914"/>
    <lineage>
        <taxon>Eukaryota</taxon>
        <taxon>Fungi</taxon>
        <taxon>Dikarya</taxon>
        <taxon>Basidiomycota</taxon>
        <taxon>Agaricomycotina</taxon>
        <taxon>Agaricomycetes</taxon>
        <taxon>Agaricomycetidae</taxon>
        <taxon>Agaricales</taxon>
        <taxon>Marasmiineae</taxon>
        <taxon>Physalacriaceae</taxon>
        <taxon>Armillaria</taxon>
    </lineage>
</organism>
<name>A0AA39UGK9_9AGAR</name>
<feature type="compositionally biased region" description="Basic residues" evidence="1">
    <location>
        <begin position="88"/>
        <end position="97"/>
    </location>
</feature>
<proteinExistence type="predicted"/>
<evidence type="ECO:0000313" key="3">
    <source>
        <dbReference type="Proteomes" id="UP001175227"/>
    </source>
</evidence>
<keyword evidence="3" id="KW-1185">Reference proteome</keyword>
<feature type="region of interest" description="Disordered" evidence="1">
    <location>
        <begin position="173"/>
        <end position="200"/>
    </location>
</feature>
<feature type="compositionally biased region" description="Basic and acidic residues" evidence="1">
    <location>
        <begin position="14"/>
        <end position="30"/>
    </location>
</feature>
<sequence length="259" mass="30035">MTEYDFSPAAISQFHEKQRSIHRWVSETKKHSPSNPFVPELPQRAQGFSVVRPPPPERRVSSSSSRPTTSSRPKHTRSRTEAYPPKSSHTHSRHRQQPVRSSTTPVYPTRPPIYQQQSMPQYPANYYYKHPQRGQMTTTPYYQPQQPQYPYPVQPYSAPPVPKKGVFSRIVNFVSGKNPNSPPPTRQPNRHSNKKRRDRGHSYCRLSAILTFITATNVWTPHRNPSRSKNDIHNIACTRPYVHSLRFTPSSRRNYTHSS</sequence>
<evidence type="ECO:0000256" key="1">
    <source>
        <dbReference type="SAM" id="MobiDB-lite"/>
    </source>
</evidence>
<protein>
    <submittedName>
        <fullName evidence="2">Uncharacterized protein</fullName>
    </submittedName>
</protein>
<gene>
    <name evidence="2" type="ORF">IW261DRAFT_356731</name>
</gene>
<dbReference type="EMBL" id="JAUEPR010000002">
    <property type="protein sequence ID" value="KAK0488547.1"/>
    <property type="molecule type" value="Genomic_DNA"/>
</dbReference>
<feature type="compositionally biased region" description="Low complexity" evidence="1">
    <location>
        <begin position="61"/>
        <end position="71"/>
    </location>
</feature>
<dbReference type="AlphaFoldDB" id="A0AA39UGK9"/>
<comment type="caution">
    <text evidence="2">The sequence shown here is derived from an EMBL/GenBank/DDBJ whole genome shotgun (WGS) entry which is preliminary data.</text>
</comment>
<feature type="region of interest" description="Disordered" evidence="1">
    <location>
        <begin position="1"/>
        <end position="121"/>
    </location>
</feature>
<accession>A0AA39UGK9</accession>
<feature type="compositionally biased region" description="Basic residues" evidence="1">
    <location>
        <begin position="188"/>
        <end position="199"/>
    </location>
</feature>